<dbReference type="EMBL" id="FNIE01000005">
    <property type="protein sequence ID" value="SDN64617.1"/>
    <property type="molecule type" value="Genomic_DNA"/>
</dbReference>
<reference evidence="2 3" key="1">
    <citation type="submission" date="2016-10" db="EMBL/GenBank/DDBJ databases">
        <authorList>
            <person name="de Groot N.N."/>
        </authorList>
    </citation>
    <scope>NUCLEOTIDE SEQUENCE [LARGE SCALE GENOMIC DNA]</scope>
    <source>
        <strain evidence="2 3">CGMCC 4.2022</strain>
    </source>
</reference>
<protein>
    <recommendedName>
        <fullName evidence="1">DUF6924 domain-containing protein</fullName>
    </recommendedName>
</protein>
<feature type="domain" description="DUF6924" evidence="1">
    <location>
        <begin position="10"/>
        <end position="149"/>
    </location>
</feature>
<gene>
    <name evidence="2" type="ORF">SAMN05216259_10553</name>
</gene>
<accession>A0A1H0D3C6</accession>
<evidence type="ECO:0000313" key="2">
    <source>
        <dbReference type="EMBL" id="SDN64617.1"/>
    </source>
</evidence>
<dbReference type="RefSeq" id="WP_093784369.1">
    <property type="nucleotide sequence ID" value="NZ_FNIE01000005.1"/>
</dbReference>
<dbReference type="Proteomes" id="UP000199341">
    <property type="component" value="Unassembled WGS sequence"/>
</dbReference>
<dbReference type="InterPro" id="IPR053832">
    <property type="entry name" value="DUF6924"/>
</dbReference>
<organism evidence="2 3">
    <name type="scientific">Actinacidiphila guanduensis</name>
    <dbReference type="NCBI Taxonomy" id="310781"/>
    <lineage>
        <taxon>Bacteria</taxon>
        <taxon>Bacillati</taxon>
        <taxon>Actinomycetota</taxon>
        <taxon>Actinomycetes</taxon>
        <taxon>Kitasatosporales</taxon>
        <taxon>Streptomycetaceae</taxon>
        <taxon>Actinacidiphila</taxon>
    </lineage>
</organism>
<dbReference type="STRING" id="310781.SAMN05216259_10553"/>
<name>A0A1H0D3C6_9ACTN</name>
<dbReference type="AlphaFoldDB" id="A0A1H0D3C6"/>
<evidence type="ECO:0000259" key="1">
    <source>
        <dbReference type="Pfam" id="PF21962"/>
    </source>
</evidence>
<evidence type="ECO:0000313" key="3">
    <source>
        <dbReference type="Proteomes" id="UP000199341"/>
    </source>
</evidence>
<dbReference type="OrthoDB" id="7854965at2"/>
<sequence length="149" mass="16595">MTSLPQTSSTLLIRTDFSDQAAWQALRTAVTAPNEDEFLADLHFVDDPAYGDLTPEQIVALAPEHDRLLILADKTALTAPDMPLLAVLRHREYDDGGEGEEEGADRPAHEELRVIAEELWSIENNISLANMDWEEFVDAADEDGVFRGF</sequence>
<dbReference type="Pfam" id="PF21962">
    <property type="entry name" value="DUF6924"/>
    <property type="match status" value="1"/>
</dbReference>
<keyword evidence="3" id="KW-1185">Reference proteome</keyword>
<proteinExistence type="predicted"/>